<dbReference type="InterPro" id="IPR050416">
    <property type="entry name" value="FAD-linked_Oxidoreductase"/>
</dbReference>
<dbReference type="InterPro" id="IPR036318">
    <property type="entry name" value="FAD-bd_PCMH-like_sf"/>
</dbReference>
<keyword evidence="4" id="KW-0274">FAD</keyword>
<dbReference type="InterPro" id="IPR006094">
    <property type="entry name" value="Oxid_FAD_bind_N"/>
</dbReference>
<dbReference type="InterPro" id="IPR012951">
    <property type="entry name" value="BBE"/>
</dbReference>
<evidence type="ECO:0000256" key="5">
    <source>
        <dbReference type="ARBA" id="ARBA00023002"/>
    </source>
</evidence>
<dbReference type="PANTHER" id="PTHR42973">
    <property type="entry name" value="BINDING OXIDOREDUCTASE, PUTATIVE (AFU_ORTHOLOGUE AFUA_1G17690)-RELATED"/>
    <property type="match status" value="1"/>
</dbReference>
<feature type="signal peptide" evidence="6">
    <location>
        <begin position="1"/>
        <end position="19"/>
    </location>
</feature>
<feature type="domain" description="FAD-binding PCMH-type" evidence="7">
    <location>
        <begin position="110"/>
        <end position="293"/>
    </location>
</feature>
<comment type="caution">
    <text evidence="8">The sequence shown here is derived from an EMBL/GenBank/DDBJ whole genome shotgun (WGS) entry which is preliminary data.</text>
</comment>
<evidence type="ECO:0000256" key="1">
    <source>
        <dbReference type="ARBA" id="ARBA00001974"/>
    </source>
</evidence>
<reference evidence="8" key="2">
    <citation type="submission" date="2020-02" db="EMBL/GenBank/DDBJ databases">
        <title>Identification and distribution of gene clusters putatively required for synthesis of sphingolipid metabolism inhibitors in phylogenetically diverse species of the filamentous fungus Fusarium.</title>
        <authorList>
            <person name="Kim H.-S."/>
            <person name="Busman M."/>
            <person name="Brown D.W."/>
            <person name="Divon H."/>
            <person name="Uhlig S."/>
            <person name="Proctor R.H."/>
        </authorList>
    </citation>
    <scope>NUCLEOTIDE SEQUENCE</scope>
    <source>
        <strain evidence="8">NRRL 25174</strain>
    </source>
</reference>
<dbReference type="Pfam" id="PF01565">
    <property type="entry name" value="FAD_binding_4"/>
    <property type="match status" value="1"/>
</dbReference>
<dbReference type="GO" id="GO:0071949">
    <property type="term" value="F:FAD binding"/>
    <property type="evidence" value="ECO:0007669"/>
    <property type="project" value="InterPro"/>
</dbReference>
<dbReference type="EMBL" id="PVQB02000441">
    <property type="protein sequence ID" value="KAF4337149.1"/>
    <property type="molecule type" value="Genomic_DNA"/>
</dbReference>
<comment type="cofactor">
    <cofactor evidence="1">
        <name>FAD</name>
        <dbReference type="ChEBI" id="CHEBI:57692"/>
    </cofactor>
</comment>
<keyword evidence="5" id="KW-0560">Oxidoreductase</keyword>
<dbReference type="OrthoDB" id="9983560at2759"/>
<evidence type="ECO:0000256" key="6">
    <source>
        <dbReference type="SAM" id="SignalP"/>
    </source>
</evidence>
<comment type="similarity">
    <text evidence="2">Belongs to the oxygen-dependent FAD-linked oxidoreductase family.</text>
</comment>
<dbReference type="Pfam" id="PF08031">
    <property type="entry name" value="BBE"/>
    <property type="match status" value="1"/>
</dbReference>
<name>A0A9P5AE97_9HYPO</name>
<dbReference type="GO" id="GO:0016491">
    <property type="term" value="F:oxidoreductase activity"/>
    <property type="evidence" value="ECO:0007669"/>
    <property type="project" value="UniProtKB-KW"/>
</dbReference>
<dbReference type="PANTHER" id="PTHR42973:SF39">
    <property type="entry name" value="FAD-BINDING PCMH-TYPE DOMAIN-CONTAINING PROTEIN"/>
    <property type="match status" value="1"/>
</dbReference>
<evidence type="ECO:0000313" key="8">
    <source>
        <dbReference type="EMBL" id="KAF4337149.1"/>
    </source>
</evidence>
<evidence type="ECO:0000256" key="4">
    <source>
        <dbReference type="ARBA" id="ARBA00022827"/>
    </source>
</evidence>
<keyword evidence="3" id="KW-0285">Flavoprotein</keyword>
<dbReference type="Gene3D" id="3.30.465.10">
    <property type="match status" value="2"/>
</dbReference>
<dbReference type="PROSITE" id="PS51387">
    <property type="entry name" value="FAD_PCMH"/>
    <property type="match status" value="1"/>
</dbReference>
<organism evidence="8 9">
    <name type="scientific">Fusarium beomiforme</name>
    <dbReference type="NCBI Taxonomy" id="44412"/>
    <lineage>
        <taxon>Eukaryota</taxon>
        <taxon>Fungi</taxon>
        <taxon>Dikarya</taxon>
        <taxon>Ascomycota</taxon>
        <taxon>Pezizomycotina</taxon>
        <taxon>Sordariomycetes</taxon>
        <taxon>Hypocreomycetidae</taxon>
        <taxon>Hypocreales</taxon>
        <taxon>Nectriaceae</taxon>
        <taxon>Fusarium</taxon>
        <taxon>Fusarium burgessii species complex</taxon>
    </lineage>
</organism>
<dbReference type="InterPro" id="IPR016166">
    <property type="entry name" value="FAD-bd_PCMH"/>
</dbReference>
<proteinExistence type="inferred from homology"/>
<evidence type="ECO:0000256" key="2">
    <source>
        <dbReference type="ARBA" id="ARBA00005466"/>
    </source>
</evidence>
<gene>
    <name evidence="8" type="ORF">FBEOM_8999</name>
</gene>
<dbReference type="SUPFAM" id="SSF56176">
    <property type="entry name" value="FAD-binding/transporter-associated domain-like"/>
    <property type="match status" value="1"/>
</dbReference>
<sequence>MILHHFILATLSLLPPALGASCKAYPGSPDWPSHKAWSRLNDTLDGRLLVPVPPGAVCHKGWPSYDKNACPKVAEAWKHYDLHTQDPVSLIYDQYANWTCLPDASEPCSASGYPAYVINVTKTEHIKIGVDFARKNNVRLIVKNTGHDYLGRSIAPGSLSLWTHHLKDITYHKGSFKLYNSKTIIPSDAVTAGAGAQMYDLYTLLNKYGRVVVGGGGKTVGLGGYVTGGGHSLLSTKHGLAVDQVLQMTMVTPSGKILTINEDNHPDLFWAMRGGGGSTFGVLTSITMKVYKTPTITASSFLIGTSADAPFKYDLLAYILSQFPSLSDAGLSGYTQLSPRNPNPAPSPGAPEEVAGIQGVFAAQDVKDPEYILKLFKPINETIQKRWPGLVQFSATKEKYSSFLEWYDVYFDQGAAGVTLYLASRLLSREALAGDVEKLRDALEESTDLVGALTVHLIAGKGVAGAKPRGGGAAVNPGWRKSYVHAIAGEPFEPFNKTSQAEAIERLNTATEPLRKLSPDTGAYINEALPFEPDWQHAFWGKNYKKLLSIKKEVDPDDVLWCIPCVGSETWEQKDNGHLCRVKRSVFIAS</sequence>
<keyword evidence="9" id="KW-1185">Reference proteome</keyword>
<dbReference type="InterPro" id="IPR016169">
    <property type="entry name" value="FAD-bd_PCMH_sub2"/>
</dbReference>
<evidence type="ECO:0000313" key="9">
    <source>
        <dbReference type="Proteomes" id="UP000730481"/>
    </source>
</evidence>
<evidence type="ECO:0000259" key="7">
    <source>
        <dbReference type="PROSITE" id="PS51387"/>
    </source>
</evidence>
<evidence type="ECO:0000256" key="3">
    <source>
        <dbReference type="ARBA" id="ARBA00022630"/>
    </source>
</evidence>
<protein>
    <submittedName>
        <fullName evidence="8">Isoamyl alcohol oxidase</fullName>
    </submittedName>
</protein>
<dbReference type="AlphaFoldDB" id="A0A9P5AE97"/>
<accession>A0A9P5AE97</accession>
<feature type="chain" id="PRO_5040281480" evidence="6">
    <location>
        <begin position="20"/>
        <end position="590"/>
    </location>
</feature>
<keyword evidence="6" id="KW-0732">Signal</keyword>
<reference evidence="8" key="1">
    <citation type="journal article" date="2017" name="Mycologia">
        <title>Fusarium algeriense, sp. nov., a novel toxigenic crown rot pathogen of durum wheat from Algeria is nested in the Fusarium burgessii species complex.</title>
        <authorList>
            <person name="Laraba I."/>
            <person name="Keddad A."/>
            <person name="Boureghda H."/>
            <person name="Abdallah N."/>
            <person name="Vaughan M.M."/>
            <person name="Proctor R.H."/>
            <person name="Busman M."/>
            <person name="O'Donnell K."/>
        </authorList>
    </citation>
    <scope>NUCLEOTIDE SEQUENCE</scope>
    <source>
        <strain evidence="8">NRRL 25174</strain>
    </source>
</reference>
<dbReference type="Proteomes" id="UP000730481">
    <property type="component" value="Unassembled WGS sequence"/>
</dbReference>